<dbReference type="AlphaFoldDB" id="A0A4Q7J259"/>
<keyword evidence="3" id="KW-0489">Methyltransferase</keyword>
<sequence length="509" mass="54637">MTDDSLVNAGDIARLVDVGRAAVSNWRRRHSDFPRPVGGTASSPLFSLGEVELWLRRNGKLDRVSLADRVWQRLRASGDDLDLGGLVAAAGARLIDGVADADLAELAAERGERAAFEFLCDRYLQAHSRRISITPPELAAVMTRLVGAGPGTVLFDPACGLGTLPLAAPLARVWAQEADPAAAGITRVRLRLHGIAARVVAGDSLRDNGFGGRQADAVVCDPPFGDRAWGYDDLVGDPRWEYGLPPRGEPELAWVQHCLAHVRPGGRVAVLMPAAAAGRRPGRRIRANLLRTGTLHAVLTLPEQGRDLWLLRRPAPGDRTPSTVLLLETEQSTLDSLRPWDRALGVPIVDLLDDDVDLSPARYRRSDDAAAFAAARDGFGALSLAAPAVRVATAPAEWPVSSVADLLKAGLVTLVDGEVRSTDPDRLDPDFLAGVLRAGLERAATGSTRVDVRRTQVPRLPPERQRRLGAAFRRLSELERELGDAAALGETLVRLGFAGLADGRLEPEL</sequence>
<dbReference type="InterPro" id="IPR002052">
    <property type="entry name" value="DNA_methylase_N6_adenine_CS"/>
</dbReference>
<dbReference type="RefSeq" id="WP_130479287.1">
    <property type="nucleotide sequence ID" value="NZ_SFCC01000020.1"/>
</dbReference>
<keyword evidence="3" id="KW-0808">Transferase</keyword>
<evidence type="ECO:0000313" key="3">
    <source>
        <dbReference type="EMBL" id="RZQ60024.1"/>
    </source>
</evidence>
<dbReference type="SUPFAM" id="SSF53335">
    <property type="entry name" value="S-adenosyl-L-methionine-dependent methyltransferases"/>
    <property type="match status" value="1"/>
</dbReference>
<dbReference type="GO" id="GO:0009307">
    <property type="term" value="P:DNA restriction-modification system"/>
    <property type="evidence" value="ECO:0007669"/>
    <property type="project" value="UniProtKB-KW"/>
</dbReference>
<evidence type="ECO:0000313" key="4">
    <source>
        <dbReference type="Proteomes" id="UP000292003"/>
    </source>
</evidence>
<reference evidence="3 4" key="1">
    <citation type="submission" date="2019-02" db="EMBL/GenBank/DDBJ databases">
        <title>Draft genome sequence of Amycolatopsis sp. 8-3EHSu isolated from roots of Suaeda maritima.</title>
        <authorList>
            <person name="Duangmal K."/>
            <person name="Chantavorakit T."/>
        </authorList>
    </citation>
    <scope>NUCLEOTIDE SEQUENCE [LARGE SCALE GENOMIC DNA]</scope>
    <source>
        <strain evidence="3 4">8-3EHSu</strain>
    </source>
</reference>
<dbReference type="GO" id="GO:0003677">
    <property type="term" value="F:DNA binding"/>
    <property type="evidence" value="ECO:0007669"/>
    <property type="project" value="InterPro"/>
</dbReference>
<dbReference type="OrthoDB" id="9784823at2"/>
<gene>
    <name evidence="3" type="ORF">EWH70_31875</name>
</gene>
<dbReference type="InterPro" id="IPR029063">
    <property type="entry name" value="SAM-dependent_MTases_sf"/>
</dbReference>
<dbReference type="GO" id="GO:0032259">
    <property type="term" value="P:methylation"/>
    <property type="evidence" value="ECO:0007669"/>
    <property type="project" value="UniProtKB-KW"/>
</dbReference>
<dbReference type="Gene3D" id="3.40.50.150">
    <property type="entry name" value="Vaccinia Virus protein VP39"/>
    <property type="match status" value="1"/>
</dbReference>
<dbReference type="PRINTS" id="PR00507">
    <property type="entry name" value="N12N6MTFRASE"/>
</dbReference>
<dbReference type="PROSITE" id="PS00092">
    <property type="entry name" value="N6_MTASE"/>
    <property type="match status" value="1"/>
</dbReference>
<dbReference type="InterPro" id="IPR052916">
    <property type="entry name" value="Type-I_RE_MTase_Subunit"/>
</dbReference>
<organism evidence="3 4">
    <name type="scientific">Amycolatopsis suaedae</name>
    <dbReference type="NCBI Taxonomy" id="2510978"/>
    <lineage>
        <taxon>Bacteria</taxon>
        <taxon>Bacillati</taxon>
        <taxon>Actinomycetota</taxon>
        <taxon>Actinomycetes</taxon>
        <taxon>Pseudonocardiales</taxon>
        <taxon>Pseudonocardiaceae</taxon>
        <taxon>Amycolatopsis</taxon>
    </lineage>
</organism>
<keyword evidence="1" id="KW-0680">Restriction system</keyword>
<protein>
    <submittedName>
        <fullName evidence="3">SAM-dependent methyltransferase</fullName>
    </submittedName>
</protein>
<accession>A0A4Q7J259</accession>
<dbReference type="PANTHER" id="PTHR42998">
    <property type="entry name" value="TYPE I RESTRICTION ENZYME HINDVIIP M PROTEIN-RELATED"/>
    <property type="match status" value="1"/>
</dbReference>
<evidence type="ECO:0000259" key="2">
    <source>
        <dbReference type="Pfam" id="PF02384"/>
    </source>
</evidence>
<comment type="caution">
    <text evidence="3">The sequence shown here is derived from an EMBL/GenBank/DDBJ whole genome shotgun (WGS) entry which is preliminary data.</text>
</comment>
<keyword evidence="4" id="KW-1185">Reference proteome</keyword>
<evidence type="ECO:0000256" key="1">
    <source>
        <dbReference type="ARBA" id="ARBA00022747"/>
    </source>
</evidence>
<dbReference type="InterPro" id="IPR003356">
    <property type="entry name" value="DNA_methylase_A-5"/>
</dbReference>
<dbReference type="Pfam" id="PF02384">
    <property type="entry name" value="N6_Mtase"/>
    <property type="match status" value="1"/>
</dbReference>
<dbReference type="Proteomes" id="UP000292003">
    <property type="component" value="Unassembled WGS sequence"/>
</dbReference>
<dbReference type="GO" id="GO:0008170">
    <property type="term" value="F:N-methyltransferase activity"/>
    <property type="evidence" value="ECO:0007669"/>
    <property type="project" value="InterPro"/>
</dbReference>
<name>A0A4Q7J259_9PSEU</name>
<dbReference type="PANTHER" id="PTHR42998:SF1">
    <property type="entry name" value="TYPE I RESTRICTION ENZYME HINDI METHYLASE SUBUNIT"/>
    <property type="match status" value="1"/>
</dbReference>
<dbReference type="CDD" id="cd02440">
    <property type="entry name" value="AdoMet_MTases"/>
    <property type="match status" value="1"/>
</dbReference>
<dbReference type="EMBL" id="SFCC01000020">
    <property type="protein sequence ID" value="RZQ60024.1"/>
    <property type="molecule type" value="Genomic_DNA"/>
</dbReference>
<proteinExistence type="predicted"/>
<feature type="domain" description="DNA methylase adenine-specific" evidence="2">
    <location>
        <begin position="115"/>
        <end position="304"/>
    </location>
</feature>